<protein>
    <recommendedName>
        <fullName evidence="3">DUF967 domain protein</fullName>
    </recommendedName>
</protein>
<dbReference type="PANTHER" id="PTHR28255:SF1">
    <property type="entry name" value="UPF0303 PROTEIN YBR137W"/>
    <property type="match status" value="1"/>
</dbReference>
<dbReference type="SUPFAM" id="SSF143744">
    <property type="entry name" value="GlcG-like"/>
    <property type="match status" value="1"/>
</dbReference>
<proteinExistence type="predicted"/>
<dbReference type="Proteomes" id="UP000045706">
    <property type="component" value="Unassembled WGS sequence"/>
</dbReference>
<organism evidence="1 2">
    <name type="scientific">Verticillium longisporum</name>
    <name type="common">Verticillium dahliae var. longisporum</name>
    <dbReference type="NCBI Taxonomy" id="100787"/>
    <lineage>
        <taxon>Eukaryota</taxon>
        <taxon>Fungi</taxon>
        <taxon>Dikarya</taxon>
        <taxon>Ascomycota</taxon>
        <taxon>Pezizomycotina</taxon>
        <taxon>Sordariomycetes</taxon>
        <taxon>Hypocreomycetidae</taxon>
        <taxon>Glomerellales</taxon>
        <taxon>Plectosphaerellaceae</taxon>
        <taxon>Verticillium</taxon>
    </lineage>
</organism>
<dbReference type="GO" id="GO:0006620">
    <property type="term" value="P:post-translational protein targeting to endoplasmic reticulum membrane"/>
    <property type="evidence" value="ECO:0007669"/>
    <property type="project" value="TreeGrafter"/>
</dbReference>
<dbReference type="Pfam" id="PF03928">
    <property type="entry name" value="HbpS-like"/>
    <property type="match status" value="1"/>
</dbReference>
<dbReference type="Gene3D" id="3.30.450.150">
    <property type="entry name" value="Haem-degrading domain"/>
    <property type="match status" value="1"/>
</dbReference>
<evidence type="ECO:0008006" key="3">
    <source>
        <dbReference type="Google" id="ProtNLM"/>
    </source>
</evidence>
<dbReference type="AlphaFoldDB" id="A0A0G4MXY0"/>
<dbReference type="InterPro" id="IPR038084">
    <property type="entry name" value="PduO/GlcC-like_sf"/>
</dbReference>
<name>A0A0G4MXY0_VERLO</name>
<gene>
    <name evidence="1" type="ORF">BN1723_015437</name>
</gene>
<sequence>MSSSQQVLRRRNAAGHGAAVLSEVLRNPGTPAPITAPPSTVDALKEHGNTYHFDSFSVVDALELGHLLHARLHPIADTQPTLISIALANTQQVIFQTVTGRGLMPDNERWVARKRNSVLRWGVSSYFLSLKYSGDEAAFAAKFAMSPEQASTYAIHGGGVPIRVAGVEGVVAVVVVSGLKQTEDHGVIMDVIAENWEVVN</sequence>
<dbReference type="GO" id="GO:0072380">
    <property type="term" value="C:TRC complex"/>
    <property type="evidence" value="ECO:0007669"/>
    <property type="project" value="TreeGrafter"/>
</dbReference>
<dbReference type="InterPro" id="IPR010371">
    <property type="entry name" value="YBR137W-like"/>
</dbReference>
<dbReference type="PANTHER" id="PTHR28255">
    <property type="match status" value="1"/>
</dbReference>
<dbReference type="InterPro" id="IPR005624">
    <property type="entry name" value="PduO/GlcC-like"/>
</dbReference>
<dbReference type="EMBL" id="CVQI01031652">
    <property type="protein sequence ID" value="CRK38890.1"/>
    <property type="molecule type" value="Genomic_DNA"/>
</dbReference>
<reference evidence="2" key="1">
    <citation type="submission" date="2015-05" db="EMBL/GenBank/DDBJ databases">
        <authorList>
            <person name="Fogelqvist Johan"/>
        </authorList>
    </citation>
    <scope>NUCLEOTIDE SEQUENCE [LARGE SCALE GENOMIC DNA]</scope>
</reference>
<evidence type="ECO:0000313" key="1">
    <source>
        <dbReference type="EMBL" id="CRK38890.1"/>
    </source>
</evidence>
<evidence type="ECO:0000313" key="2">
    <source>
        <dbReference type="Proteomes" id="UP000045706"/>
    </source>
</evidence>
<accession>A0A0G4MXY0</accession>